<feature type="domain" description="F5/8 type C" evidence="1">
    <location>
        <begin position="276"/>
        <end position="429"/>
    </location>
</feature>
<reference evidence="2 3" key="1">
    <citation type="submission" date="2018-10" db="EMBL/GenBank/DDBJ databases">
        <title>Draft Genome Sequence of Bacteroides sp. KCTC 15687.</title>
        <authorList>
            <person name="Yu S.Y."/>
            <person name="Kim J.S."/>
            <person name="Oh B.S."/>
            <person name="Park S.H."/>
            <person name="Kang S.W."/>
            <person name="Park J.E."/>
            <person name="Choi S.H."/>
            <person name="Han K.I."/>
            <person name="Lee K.C."/>
            <person name="Eom M.K."/>
            <person name="Suh M.K."/>
            <person name="Lee D.H."/>
            <person name="Yoon H."/>
            <person name="Kim B."/>
            <person name="Yang S.J."/>
            <person name="Lee J.S."/>
            <person name="Lee J.H."/>
        </authorList>
    </citation>
    <scope>NUCLEOTIDE SEQUENCE [LARGE SCALE GENOMIC DNA]</scope>
    <source>
        <strain evidence="2 3">KCTC 15687</strain>
    </source>
</reference>
<dbReference type="SUPFAM" id="SSF49785">
    <property type="entry name" value="Galactose-binding domain-like"/>
    <property type="match status" value="1"/>
</dbReference>
<evidence type="ECO:0000313" key="2">
    <source>
        <dbReference type="EMBL" id="GCB35483.1"/>
    </source>
</evidence>
<proteinExistence type="predicted"/>
<name>A0A401LVD9_9BACE</name>
<dbReference type="Gene3D" id="2.60.40.1740">
    <property type="entry name" value="hypothetical protein (bacova_03559)"/>
    <property type="match status" value="2"/>
</dbReference>
<organism evidence="2 3">
    <name type="scientific">Bacteroides faecalis</name>
    <dbReference type="NCBI Taxonomy" id="2447885"/>
    <lineage>
        <taxon>Bacteria</taxon>
        <taxon>Pseudomonadati</taxon>
        <taxon>Bacteroidota</taxon>
        <taxon>Bacteroidia</taxon>
        <taxon>Bacteroidales</taxon>
        <taxon>Bacteroidaceae</taxon>
        <taxon>Bacteroides</taxon>
    </lineage>
</organism>
<dbReference type="EMBL" id="BHWB01000006">
    <property type="protein sequence ID" value="GCB35483.1"/>
    <property type="molecule type" value="Genomic_DNA"/>
</dbReference>
<sequence length="432" mass="48549">MISGLLLLAGCDISNRDNNLSEPLVYFINDGETTLDLYNTGENHTYTMPIFKSGLIEKEANIELEVDESLIELYNQENNTSAKLLPAEYYQIVNSKQTMGASQQKGNMQVVFKTSLLSENPNRDNYILPLSLSSKGEVQINSNKGSVIVSPVVKPATFGFTCANTLQEVIPTTASGKIEIALPIEAPFSNQWDIDFTASIDQTLLDEWNKKNELEYTQPISGSFELVGEQKLVAGKNTQTLKLILDKEKLGYGWFAIPIRLSNPSKFEIKEEQSTCVVTVLNRMEQIPYTQWSVESYTSYQGSEKPENMIDNNDNTRWHVKYNNSGVGTMGLPQTFVFKLNTNYAISEFEILRRGDTYNTDLKGGYFEISEDGTNWTKATTFDFGTEKRLGYVSFYCPIVVTGKYIKMVITESNRGANVSVQELRAYGQLSK</sequence>
<dbReference type="InterPro" id="IPR013728">
    <property type="entry name" value="BT_3987-like_N"/>
</dbReference>
<evidence type="ECO:0000313" key="3">
    <source>
        <dbReference type="Proteomes" id="UP000288079"/>
    </source>
</evidence>
<comment type="caution">
    <text evidence="2">The sequence shown here is derived from an EMBL/GenBank/DDBJ whole genome shotgun (WGS) entry which is preliminary data.</text>
</comment>
<dbReference type="InterPro" id="IPR000421">
    <property type="entry name" value="FA58C"/>
</dbReference>
<dbReference type="Proteomes" id="UP000288079">
    <property type="component" value="Unassembled WGS sequence"/>
</dbReference>
<dbReference type="InterPro" id="IPR008979">
    <property type="entry name" value="Galactose-bd-like_sf"/>
</dbReference>
<dbReference type="Pfam" id="PF00754">
    <property type="entry name" value="F5_F8_type_C"/>
    <property type="match status" value="1"/>
</dbReference>
<dbReference type="PROSITE" id="PS50022">
    <property type="entry name" value="FA58C_3"/>
    <property type="match status" value="1"/>
</dbReference>
<dbReference type="Pfam" id="PF08522">
    <property type="entry name" value="BT_3987-like_N"/>
    <property type="match status" value="2"/>
</dbReference>
<accession>A0A401LVD9</accession>
<protein>
    <submittedName>
        <fullName evidence="2">Chitobiase</fullName>
    </submittedName>
</protein>
<dbReference type="AlphaFoldDB" id="A0A401LVD9"/>
<keyword evidence="3" id="KW-1185">Reference proteome</keyword>
<gene>
    <name evidence="2" type="ORF">KGMB02408_24280</name>
</gene>
<evidence type="ECO:0000259" key="1">
    <source>
        <dbReference type="PROSITE" id="PS50022"/>
    </source>
</evidence>
<dbReference type="Gene3D" id="2.60.120.260">
    <property type="entry name" value="Galactose-binding domain-like"/>
    <property type="match status" value="1"/>
</dbReference>